<dbReference type="AlphaFoldDB" id="X0CGF2"/>
<keyword evidence="3" id="KW-1185">Reference proteome</keyword>
<feature type="transmembrane region" description="Helical" evidence="1">
    <location>
        <begin position="12"/>
        <end position="36"/>
    </location>
</feature>
<name>X0CGF2_FUSOX</name>
<evidence type="ECO:0000313" key="2">
    <source>
        <dbReference type="EMBL" id="EXK90328.1"/>
    </source>
</evidence>
<evidence type="ECO:0000256" key="1">
    <source>
        <dbReference type="SAM" id="Phobius"/>
    </source>
</evidence>
<dbReference type="HOGENOM" id="CLU_3335648_0_0_1"/>
<dbReference type="EMBL" id="JH658375">
    <property type="protein sequence ID" value="EXK90328.1"/>
    <property type="molecule type" value="Genomic_DNA"/>
</dbReference>
<keyword evidence="1" id="KW-0812">Transmembrane</keyword>
<gene>
    <name evidence="2" type="ORF">FOQG_07144</name>
</gene>
<evidence type="ECO:0000313" key="3">
    <source>
        <dbReference type="Proteomes" id="UP000030663"/>
    </source>
</evidence>
<dbReference type="Proteomes" id="UP000030663">
    <property type="component" value="Unassembled WGS sequence"/>
</dbReference>
<proteinExistence type="predicted"/>
<accession>X0CGF2</accession>
<organism evidence="2 3">
    <name type="scientific">Fusarium oxysporum f. sp. raphani 54005</name>
    <dbReference type="NCBI Taxonomy" id="1089458"/>
    <lineage>
        <taxon>Eukaryota</taxon>
        <taxon>Fungi</taxon>
        <taxon>Dikarya</taxon>
        <taxon>Ascomycota</taxon>
        <taxon>Pezizomycotina</taxon>
        <taxon>Sordariomycetes</taxon>
        <taxon>Hypocreomycetidae</taxon>
        <taxon>Hypocreales</taxon>
        <taxon>Nectriaceae</taxon>
        <taxon>Fusarium</taxon>
        <taxon>Fusarium oxysporum species complex</taxon>
    </lineage>
</organism>
<protein>
    <submittedName>
        <fullName evidence="2">Uncharacterized protein</fullName>
    </submittedName>
</protein>
<reference evidence="2 3" key="1">
    <citation type="submission" date="2011-11" db="EMBL/GenBank/DDBJ databases">
        <title>The Genome Sequence of Fusarium oxysporum PHW815.</title>
        <authorList>
            <consortium name="The Broad Institute Genome Sequencing Platform"/>
            <person name="Ma L.-J."/>
            <person name="Gale L.R."/>
            <person name="Schwartz D.C."/>
            <person name="Zhou S."/>
            <person name="Corby-Kistler H."/>
            <person name="Young S.K."/>
            <person name="Zeng Q."/>
            <person name="Gargeya S."/>
            <person name="Fitzgerald M."/>
            <person name="Haas B."/>
            <person name="Abouelleil A."/>
            <person name="Alvarado L."/>
            <person name="Arachchi H.M."/>
            <person name="Berlin A."/>
            <person name="Brown A."/>
            <person name="Chapman S.B."/>
            <person name="Chen Z."/>
            <person name="Dunbar C."/>
            <person name="Freedman E."/>
            <person name="Gearin G."/>
            <person name="Goldberg J."/>
            <person name="Griggs A."/>
            <person name="Gujja S."/>
            <person name="Heiman D."/>
            <person name="Howarth C."/>
            <person name="Larson L."/>
            <person name="Lui A."/>
            <person name="MacDonald P.J.P."/>
            <person name="Montmayeur A."/>
            <person name="Murphy C."/>
            <person name="Neiman D."/>
            <person name="Pearson M."/>
            <person name="Priest M."/>
            <person name="Roberts A."/>
            <person name="Saif S."/>
            <person name="Shea T."/>
            <person name="Shenoy N."/>
            <person name="Sisk P."/>
            <person name="Stolte C."/>
            <person name="Sykes S."/>
            <person name="Wortman J."/>
            <person name="Nusbaum C."/>
            <person name="Birren B."/>
        </authorList>
    </citation>
    <scope>NUCLEOTIDE SEQUENCE [LARGE SCALE GENOMIC DNA]</scope>
    <source>
        <strain evidence="2 3">54005</strain>
    </source>
</reference>
<keyword evidence="1" id="KW-1133">Transmembrane helix</keyword>
<keyword evidence="1" id="KW-0472">Membrane</keyword>
<sequence length="38" mass="3956">MEGGETTTLSYLGLHLNVQALLAASLIPLLNAGLMIDT</sequence>